<dbReference type="PROSITE" id="PS50950">
    <property type="entry name" value="ZF_THAP"/>
    <property type="match status" value="1"/>
</dbReference>
<evidence type="ECO:0000259" key="8">
    <source>
        <dbReference type="PROSITE" id="PS50950"/>
    </source>
</evidence>
<dbReference type="InterPro" id="IPR006612">
    <property type="entry name" value="THAP_Znf"/>
</dbReference>
<dbReference type="SUPFAM" id="SSF57716">
    <property type="entry name" value="Glucocorticoid receptor-like (DNA-binding domain)"/>
    <property type="match status" value="1"/>
</dbReference>
<reference evidence="9" key="2">
    <citation type="journal article" date="2023" name="BMC Genomics">
        <title>Pest status, molecular evolution, and epigenetic factors derived from the genome assembly of Frankliniella fusca, a thysanopteran phytovirus vector.</title>
        <authorList>
            <person name="Catto M.A."/>
            <person name="Labadie P.E."/>
            <person name="Jacobson A.L."/>
            <person name="Kennedy G.G."/>
            <person name="Srinivasan R."/>
            <person name="Hunt B.G."/>
        </authorList>
    </citation>
    <scope>NUCLEOTIDE SEQUENCE</scope>
    <source>
        <strain evidence="9">PL_HMW_Pooled</strain>
    </source>
</reference>
<dbReference type="AlphaFoldDB" id="A0AAE1LIS0"/>
<dbReference type="EMBL" id="JAHWGI010000990">
    <property type="protein sequence ID" value="KAK3920209.1"/>
    <property type="molecule type" value="Genomic_DNA"/>
</dbReference>
<comment type="caution">
    <text evidence="9">The sequence shown here is derived from an EMBL/GenBank/DDBJ whole genome shotgun (WGS) entry which is preliminary data.</text>
</comment>
<keyword evidence="2" id="KW-0479">Metal-binding</keyword>
<keyword evidence="4" id="KW-0862">Zinc</keyword>
<dbReference type="Gene3D" id="6.20.210.20">
    <property type="entry name" value="THAP domain"/>
    <property type="match status" value="1"/>
</dbReference>
<keyword evidence="10" id="KW-1185">Reference proteome</keyword>
<comment type="cofactor">
    <cofactor evidence="1">
        <name>a divalent metal cation</name>
        <dbReference type="ChEBI" id="CHEBI:60240"/>
    </cofactor>
</comment>
<evidence type="ECO:0000256" key="4">
    <source>
        <dbReference type="ARBA" id="ARBA00022833"/>
    </source>
</evidence>
<evidence type="ECO:0000313" key="9">
    <source>
        <dbReference type="EMBL" id="KAK3920209.1"/>
    </source>
</evidence>
<dbReference type="Pfam" id="PF13613">
    <property type="entry name" value="HTH_Tnp_4"/>
    <property type="match status" value="1"/>
</dbReference>
<dbReference type="GO" id="GO:0008270">
    <property type="term" value="F:zinc ion binding"/>
    <property type="evidence" value="ECO:0007669"/>
    <property type="project" value="UniProtKB-KW"/>
</dbReference>
<feature type="region of interest" description="Disordered" evidence="7">
    <location>
        <begin position="129"/>
        <end position="154"/>
    </location>
</feature>
<dbReference type="SMART" id="SM00980">
    <property type="entry name" value="THAP"/>
    <property type="match status" value="1"/>
</dbReference>
<organism evidence="9 10">
    <name type="scientific">Frankliniella fusca</name>
    <dbReference type="NCBI Taxonomy" id="407009"/>
    <lineage>
        <taxon>Eukaryota</taxon>
        <taxon>Metazoa</taxon>
        <taxon>Ecdysozoa</taxon>
        <taxon>Arthropoda</taxon>
        <taxon>Hexapoda</taxon>
        <taxon>Insecta</taxon>
        <taxon>Pterygota</taxon>
        <taxon>Neoptera</taxon>
        <taxon>Paraneoptera</taxon>
        <taxon>Thysanoptera</taxon>
        <taxon>Terebrantia</taxon>
        <taxon>Thripoidea</taxon>
        <taxon>Thripidae</taxon>
        <taxon>Frankliniella</taxon>
    </lineage>
</organism>
<evidence type="ECO:0000256" key="6">
    <source>
        <dbReference type="PROSITE-ProRule" id="PRU00309"/>
    </source>
</evidence>
<dbReference type="InterPro" id="IPR038441">
    <property type="entry name" value="THAP_Znf_sf"/>
</dbReference>
<dbReference type="PANTHER" id="PTHR23080:SF141">
    <property type="entry name" value="TRANSPOSASE HELIX-TURN-HELIX DOMAIN-CONTAINING PROTEIN"/>
    <property type="match status" value="1"/>
</dbReference>
<dbReference type="GO" id="GO:0003677">
    <property type="term" value="F:DNA binding"/>
    <property type="evidence" value="ECO:0007669"/>
    <property type="project" value="UniProtKB-UniRule"/>
</dbReference>
<evidence type="ECO:0000313" key="10">
    <source>
        <dbReference type="Proteomes" id="UP001219518"/>
    </source>
</evidence>
<evidence type="ECO:0000256" key="5">
    <source>
        <dbReference type="ARBA" id="ARBA00023125"/>
    </source>
</evidence>
<evidence type="ECO:0000256" key="3">
    <source>
        <dbReference type="ARBA" id="ARBA00022771"/>
    </source>
</evidence>
<dbReference type="InterPro" id="IPR027805">
    <property type="entry name" value="Transposase_HTH_dom"/>
</dbReference>
<dbReference type="Proteomes" id="UP001219518">
    <property type="component" value="Unassembled WGS sequence"/>
</dbReference>
<reference evidence="9" key="1">
    <citation type="submission" date="2021-07" db="EMBL/GenBank/DDBJ databases">
        <authorList>
            <person name="Catto M.A."/>
            <person name="Jacobson A."/>
            <person name="Kennedy G."/>
            <person name="Labadie P."/>
            <person name="Hunt B.G."/>
            <person name="Srinivasan R."/>
        </authorList>
    </citation>
    <scope>NUCLEOTIDE SEQUENCE</scope>
    <source>
        <strain evidence="9">PL_HMW_Pooled</strain>
        <tissue evidence="9">Head</tissue>
    </source>
</reference>
<feature type="domain" description="THAP-type" evidence="8">
    <location>
        <begin position="15"/>
        <end position="91"/>
    </location>
</feature>
<keyword evidence="5 6" id="KW-0238">DNA-binding</keyword>
<dbReference type="Pfam" id="PF05485">
    <property type="entry name" value="THAP"/>
    <property type="match status" value="1"/>
</dbReference>
<dbReference type="SMART" id="SM00692">
    <property type="entry name" value="DM3"/>
    <property type="match status" value="1"/>
</dbReference>
<evidence type="ECO:0000256" key="7">
    <source>
        <dbReference type="SAM" id="MobiDB-lite"/>
    </source>
</evidence>
<accession>A0AAE1LIS0</accession>
<keyword evidence="3 6" id="KW-0863">Zinc-finger</keyword>
<dbReference type="PANTHER" id="PTHR23080">
    <property type="entry name" value="THAP DOMAIN PROTEIN"/>
    <property type="match status" value="1"/>
</dbReference>
<gene>
    <name evidence="9" type="ORF">KUF71_009496</name>
</gene>
<proteinExistence type="predicted"/>
<feature type="region of interest" description="Disordered" evidence="7">
    <location>
        <begin position="80"/>
        <end position="114"/>
    </location>
</feature>
<sequence>MDHLCYTRKTPKKKRERHNCCVPQCSELLNPSIRLHYAPSDPKRRREWAQAIRTGKELTKHMRVCSKHFRREDFLPTGTRSLKKTAVPSLNLPVRSHETAKSSPQKRKSADRADRARKRAVFACGDHQDGLERGESFDSTDGQTSDEDEEDGAGWIDIVEPDEGDIKKFESIGVQVGTYDALESFVKSLTVSDEKLFSTTGLPSVEFFDTLDSYFNKIAPDNPRKPFLLTSRQRILLSMMKIKLASSFSTLAAFFSISIQNACNYFYDTVRVLAQLLKCFVKWQSKETILNNMPKCFSHFMSTRVVLDCFELFVEKPKCVRCRIRLYSQYKKNYTVKILLGVAPSGAITKVSKAYGGRASDKFITSDSGLYDMCEYGDAIMVDKGFAIEEECLMNLLTMIRPPFMRQKGKFTRAEAVQCAKIARARVHVERVIQRIREYSMLKSKLQWRLTPYIDDVLIIVCALVNLSPPVLADDKFL</sequence>
<dbReference type="Pfam" id="PF13359">
    <property type="entry name" value="DDE_Tnp_4"/>
    <property type="match status" value="1"/>
</dbReference>
<dbReference type="InterPro" id="IPR027806">
    <property type="entry name" value="HARBI1_dom"/>
</dbReference>
<protein>
    <submittedName>
        <fullName evidence="9">THAP domain-containing protein 2</fullName>
    </submittedName>
</protein>
<name>A0AAE1LIS0_9NEOP</name>
<evidence type="ECO:0000256" key="2">
    <source>
        <dbReference type="ARBA" id="ARBA00022723"/>
    </source>
</evidence>
<evidence type="ECO:0000256" key="1">
    <source>
        <dbReference type="ARBA" id="ARBA00001968"/>
    </source>
</evidence>